<comment type="caution">
    <text evidence="1">The sequence shown here is derived from an EMBL/GenBank/DDBJ whole genome shotgun (WGS) entry which is preliminary data.</text>
</comment>
<protein>
    <submittedName>
        <fullName evidence="1">Uncharacterized protein</fullName>
    </submittedName>
</protein>
<organism evidence="1 2">
    <name type="scientific">Chionoecetes opilio</name>
    <name type="common">Atlantic snow crab</name>
    <name type="synonym">Cancer opilio</name>
    <dbReference type="NCBI Taxonomy" id="41210"/>
    <lineage>
        <taxon>Eukaryota</taxon>
        <taxon>Metazoa</taxon>
        <taxon>Ecdysozoa</taxon>
        <taxon>Arthropoda</taxon>
        <taxon>Crustacea</taxon>
        <taxon>Multicrustacea</taxon>
        <taxon>Malacostraca</taxon>
        <taxon>Eumalacostraca</taxon>
        <taxon>Eucarida</taxon>
        <taxon>Decapoda</taxon>
        <taxon>Pleocyemata</taxon>
        <taxon>Brachyura</taxon>
        <taxon>Eubrachyura</taxon>
        <taxon>Majoidea</taxon>
        <taxon>Majidae</taxon>
        <taxon>Chionoecetes</taxon>
    </lineage>
</organism>
<dbReference type="AlphaFoldDB" id="A0A8J8WBH4"/>
<name>A0A8J8WBH4_CHIOP</name>
<gene>
    <name evidence="1" type="ORF">GWK47_027848</name>
</gene>
<reference evidence="1" key="1">
    <citation type="submission" date="2020-07" db="EMBL/GenBank/DDBJ databases">
        <title>The High-quality genome of the commercially important snow crab, Chionoecetes opilio.</title>
        <authorList>
            <person name="Jeong J.-H."/>
            <person name="Ryu S."/>
        </authorList>
    </citation>
    <scope>NUCLEOTIDE SEQUENCE</scope>
    <source>
        <strain evidence="1">MADBK_172401_WGS</strain>
        <tissue evidence="1">Digestive gland</tissue>
    </source>
</reference>
<evidence type="ECO:0000313" key="2">
    <source>
        <dbReference type="Proteomes" id="UP000770661"/>
    </source>
</evidence>
<accession>A0A8J8WBH4</accession>
<evidence type="ECO:0000313" key="1">
    <source>
        <dbReference type="EMBL" id="KAG0692539.1"/>
    </source>
</evidence>
<keyword evidence="2" id="KW-1185">Reference proteome</keyword>
<proteinExistence type="predicted"/>
<dbReference type="EMBL" id="JACEEZ010026487">
    <property type="protein sequence ID" value="KAG0692539.1"/>
    <property type="molecule type" value="Genomic_DNA"/>
</dbReference>
<dbReference type="Proteomes" id="UP000770661">
    <property type="component" value="Unassembled WGS sequence"/>
</dbReference>
<sequence length="126" mass="14329">MDAVKKAHDPESKVSMKTQCTLFLVTPKGHKKMERSSKTIHGQSRVGVFFDTTQELWGLEWSRRKTGDEFGRSLLQLALDTTSRLLGIAPRFVKLPPCTMGTPDNYRQARKVWPQPPRCQYAAEGH</sequence>